<sequence length="137" mass="16495">MEKHLAKHSSSKDMAEHCQLSDRLLSHYFITFKDRQVYYLARERSKTHGDLLTMIVDSYDKAKVTLPRWPFGRTPKKTIYESVRRALLVNWKRECHKHPLLTLHSCQHTPPNTPIRYINDAYRMHRSWLWRIPVPDR</sequence>
<reference evidence="1 2" key="1">
    <citation type="submission" date="2024-02" db="EMBL/GenBank/DDBJ databases">
        <authorList>
            <person name="Chen Y."/>
            <person name="Shah S."/>
            <person name="Dougan E. K."/>
            <person name="Thang M."/>
            <person name="Chan C."/>
        </authorList>
    </citation>
    <scope>NUCLEOTIDE SEQUENCE [LARGE SCALE GENOMIC DNA]</scope>
</reference>
<proteinExistence type="predicted"/>
<accession>A0ABP0I327</accession>
<evidence type="ECO:0000313" key="2">
    <source>
        <dbReference type="Proteomes" id="UP001642484"/>
    </source>
</evidence>
<gene>
    <name evidence="1" type="ORF">CCMP2556_LOCUS4139</name>
</gene>
<keyword evidence="2" id="KW-1185">Reference proteome</keyword>
<dbReference type="EMBL" id="CAXAMN010001670">
    <property type="protein sequence ID" value="CAK8995694.1"/>
    <property type="molecule type" value="Genomic_DNA"/>
</dbReference>
<protein>
    <submittedName>
        <fullName evidence="1">Uncharacterized protein</fullName>
    </submittedName>
</protein>
<evidence type="ECO:0000313" key="1">
    <source>
        <dbReference type="EMBL" id="CAK8995694.1"/>
    </source>
</evidence>
<dbReference type="Proteomes" id="UP001642484">
    <property type="component" value="Unassembled WGS sequence"/>
</dbReference>
<comment type="caution">
    <text evidence="1">The sequence shown here is derived from an EMBL/GenBank/DDBJ whole genome shotgun (WGS) entry which is preliminary data.</text>
</comment>
<name>A0ABP0I327_9DINO</name>
<organism evidence="1 2">
    <name type="scientific">Durusdinium trenchii</name>
    <dbReference type="NCBI Taxonomy" id="1381693"/>
    <lineage>
        <taxon>Eukaryota</taxon>
        <taxon>Sar</taxon>
        <taxon>Alveolata</taxon>
        <taxon>Dinophyceae</taxon>
        <taxon>Suessiales</taxon>
        <taxon>Symbiodiniaceae</taxon>
        <taxon>Durusdinium</taxon>
    </lineage>
</organism>